<evidence type="ECO:0000256" key="7">
    <source>
        <dbReference type="ARBA" id="ARBA00022999"/>
    </source>
</evidence>
<organism evidence="16 17">
    <name type="scientific">Dermatophagoides pteronyssinus</name>
    <name type="common">European house dust mite</name>
    <dbReference type="NCBI Taxonomy" id="6956"/>
    <lineage>
        <taxon>Eukaryota</taxon>
        <taxon>Metazoa</taxon>
        <taxon>Ecdysozoa</taxon>
        <taxon>Arthropoda</taxon>
        <taxon>Chelicerata</taxon>
        <taxon>Arachnida</taxon>
        <taxon>Acari</taxon>
        <taxon>Acariformes</taxon>
        <taxon>Sarcoptiformes</taxon>
        <taxon>Astigmata</taxon>
        <taxon>Psoroptidia</taxon>
        <taxon>Analgoidea</taxon>
        <taxon>Pyroglyphidae</taxon>
        <taxon>Dermatophagoidinae</taxon>
        <taxon>Dermatophagoides</taxon>
    </lineage>
</organism>
<dbReference type="PROSITE" id="PS50081">
    <property type="entry name" value="ZF_DAG_PE_2"/>
    <property type="match status" value="1"/>
</dbReference>
<feature type="domain" description="Phorbol-ester/DAG-type" evidence="15">
    <location>
        <begin position="555"/>
        <end position="604"/>
    </location>
</feature>
<dbReference type="SUPFAM" id="SSF50729">
    <property type="entry name" value="PH domain-like"/>
    <property type="match status" value="1"/>
</dbReference>
<keyword evidence="7 8" id="KW-0727">SH2 domain</keyword>
<evidence type="ECO:0000259" key="11">
    <source>
        <dbReference type="PROSITE" id="PS50001"/>
    </source>
</evidence>
<dbReference type="Pfam" id="PF00017">
    <property type="entry name" value="SH2"/>
    <property type="match status" value="1"/>
</dbReference>
<keyword evidence="3" id="KW-0344">Guanine-nucleotide releasing factor</keyword>
<dbReference type="SUPFAM" id="SSF48065">
    <property type="entry name" value="DBL homology domain (DH-domain)"/>
    <property type="match status" value="1"/>
</dbReference>
<feature type="domain" description="SH3" evidence="12">
    <location>
        <begin position="960"/>
        <end position="1024"/>
    </location>
</feature>
<keyword evidence="2" id="KW-0597">Phosphoprotein</keyword>
<dbReference type="Gene3D" id="3.30.505.10">
    <property type="entry name" value="SH2 domain"/>
    <property type="match status" value="1"/>
</dbReference>
<keyword evidence="5" id="KW-0677">Repeat</keyword>
<evidence type="ECO:0000256" key="10">
    <source>
        <dbReference type="SAM" id="MobiDB-lite"/>
    </source>
</evidence>
<accession>A0ABQ8JR24</accession>
<dbReference type="PROSITE" id="PS50003">
    <property type="entry name" value="PH_DOMAIN"/>
    <property type="match status" value="1"/>
</dbReference>
<protein>
    <submittedName>
        <fullName evidence="16">Guanine nucleotide exchange factor vav2</fullName>
    </submittedName>
</protein>
<evidence type="ECO:0000256" key="8">
    <source>
        <dbReference type="PROSITE-ProRule" id="PRU00191"/>
    </source>
</evidence>
<evidence type="ECO:0000313" key="16">
    <source>
        <dbReference type="EMBL" id="KAH9424736.1"/>
    </source>
</evidence>
<feature type="region of interest" description="Disordered" evidence="10">
    <location>
        <begin position="612"/>
        <end position="649"/>
    </location>
</feature>
<dbReference type="Gene3D" id="3.30.60.20">
    <property type="match status" value="1"/>
</dbReference>
<evidence type="ECO:0000256" key="9">
    <source>
        <dbReference type="PROSITE-ProRule" id="PRU00192"/>
    </source>
</evidence>
<dbReference type="PANTHER" id="PTHR45818:SF3">
    <property type="entry name" value="PROTEIN VAV"/>
    <property type="match status" value="1"/>
</dbReference>
<evidence type="ECO:0000256" key="6">
    <source>
        <dbReference type="ARBA" id="ARBA00022833"/>
    </source>
</evidence>
<dbReference type="Pfam" id="PF00018">
    <property type="entry name" value="SH3_1"/>
    <property type="match status" value="1"/>
</dbReference>
<keyword evidence="6" id="KW-0862">Zinc</keyword>
<dbReference type="InterPro" id="IPR055251">
    <property type="entry name" value="SOS1_NGEF_PH"/>
</dbReference>
<dbReference type="EMBL" id="NJHN03000026">
    <property type="protein sequence ID" value="KAH9424736.1"/>
    <property type="molecule type" value="Genomic_DNA"/>
</dbReference>
<evidence type="ECO:0000259" key="13">
    <source>
        <dbReference type="PROSITE" id="PS50003"/>
    </source>
</evidence>
<dbReference type="PROSITE" id="PS00479">
    <property type="entry name" value="ZF_DAG_PE_1"/>
    <property type="match status" value="1"/>
</dbReference>
<dbReference type="InterPro" id="IPR036028">
    <property type="entry name" value="SH3-like_dom_sf"/>
</dbReference>
<dbReference type="Pfam" id="PF00621">
    <property type="entry name" value="RhoGEF"/>
    <property type="match status" value="1"/>
</dbReference>
<dbReference type="InterPro" id="IPR000219">
    <property type="entry name" value="DH_dom"/>
</dbReference>
<dbReference type="InterPro" id="IPR036860">
    <property type="entry name" value="SH2_dom_sf"/>
</dbReference>
<dbReference type="CDD" id="cd01223">
    <property type="entry name" value="PH_Vav"/>
    <property type="match status" value="1"/>
</dbReference>
<dbReference type="Proteomes" id="UP000887458">
    <property type="component" value="Unassembled WGS sequence"/>
</dbReference>
<keyword evidence="17" id="KW-1185">Reference proteome</keyword>
<dbReference type="PROSITE" id="PS50001">
    <property type="entry name" value="SH2"/>
    <property type="match status" value="1"/>
</dbReference>
<dbReference type="InterPro" id="IPR035899">
    <property type="entry name" value="DBL_dom_sf"/>
</dbReference>
<feature type="domain" description="DH" evidence="14">
    <location>
        <begin position="157"/>
        <end position="384"/>
    </location>
</feature>
<dbReference type="CDD" id="cd20810">
    <property type="entry name" value="C1_VAV"/>
    <property type="match status" value="1"/>
</dbReference>
<dbReference type="SMART" id="SM00233">
    <property type="entry name" value="PH"/>
    <property type="match status" value="1"/>
</dbReference>
<dbReference type="InterPro" id="IPR001452">
    <property type="entry name" value="SH3_domain"/>
</dbReference>
<dbReference type="SUPFAM" id="SSF55550">
    <property type="entry name" value="SH2 domain"/>
    <property type="match status" value="1"/>
</dbReference>
<dbReference type="SMART" id="SM00325">
    <property type="entry name" value="RhoGEF"/>
    <property type="match status" value="1"/>
</dbReference>
<dbReference type="PANTHER" id="PTHR45818">
    <property type="entry name" value="PROTEIN VAV"/>
    <property type="match status" value="1"/>
</dbReference>
<dbReference type="Pfam" id="PF22697">
    <property type="entry name" value="SOS1_NGEF_PH"/>
    <property type="match status" value="1"/>
</dbReference>
<dbReference type="InterPro" id="IPR001849">
    <property type="entry name" value="PH_domain"/>
</dbReference>
<dbReference type="Gene3D" id="1.20.900.10">
    <property type="entry name" value="Dbl homology (DH) domain"/>
    <property type="match status" value="1"/>
</dbReference>
<dbReference type="CDD" id="cd00160">
    <property type="entry name" value="RhoGEF"/>
    <property type="match status" value="1"/>
</dbReference>
<evidence type="ECO:0000256" key="3">
    <source>
        <dbReference type="ARBA" id="ARBA00022658"/>
    </source>
</evidence>
<evidence type="ECO:0000259" key="15">
    <source>
        <dbReference type="PROSITE" id="PS50081"/>
    </source>
</evidence>
<feature type="domain" description="SH2" evidence="11">
    <location>
        <begin position="828"/>
        <end position="953"/>
    </location>
</feature>
<reference evidence="16 17" key="1">
    <citation type="journal article" date="2018" name="J. Allergy Clin. Immunol.">
        <title>High-quality assembly of Dermatophagoides pteronyssinus genome and transcriptome reveals a wide range of novel allergens.</title>
        <authorList>
            <person name="Liu X.Y."/>
            <person name="Yang K.Y."/>
            <person name="Wang M.Q."/>
            <person name="Kwok J.S."/>
            <person name="Zeng X."/>
            <person name="Yang Z."/>
            <person name="Xiao X.J."/>
            <person name="Lau C.P."/>
            <person name="Li Y."/>
            <person name="Huang Z.M."/>
            <person name="Ba J.G."/>
            <person name="Yim A.K."/>
            <person name="Ouyang C.Y."/>
            <person name="Ngai S.M."/>
            <person name="Chan T.F."/>
            <person name="Leung E.L."/>
            <person name="Liu L."/>
            <person name="Liu Z.G."/>
            <person name="Tsui S.K."/>
        </authorList>
    </citation>
    <scope>NUCLEOTIDE SEQUENCE [LARGE SCALE GENOMIC DNA]</scope>
    <source>
        <strain evidence="16">Derp</strain>
    </source>
</reference>
<reference evidence="16 17" key="2">
    <citation type="journal article" date="2022" name="Mol. Biol. Evol.">
        <title>Comparative Genomics Reveals Insights into the Divergent Evolution of Astigmatic Mites and Household Pest Adaptations.</title>
        <authorList>
            <person name="Xiong Q."/>
            <person name="Wan A.T."/>
            <person name="Liu X."/>
            <person name="Fung C.S."/>
            <person name="Xiao X."/>
            <person name="Malainual N."/>
            <person name="Hou J."/>
            <person name="Wang L."/>
            <person name="Wang M."/>
            <person name="Yang K.Y."/>
            <person name="Cui Y."/>
            <person name="Leung E.L."/>
            <person name="Nong W."/>
            <person name="Shin S.K."/>
            <person name="Au S.W."/>
            <person name="Jeong K.Y."/>
            <person name="Chew F.T."/>
            <person name="Hui J.H."/>
            <person name="Leung T.F."/>
            <person name="Tungtrongchitr A."/>
            <person name="Zhong N."/>
            <person name="Liu Z."/>
            <person name="Tsui S.K."/>
        </authorList>
    </citation>
    <scope>NUCLEOTIDE SEQUENCE [LARGE SCALE GENOMIC DNA]</scope>
    <source>
        <strain evidence="16">Derp</strain>
    </source>
</reference>
<comment type="caution">
    <text evidence="16">The sequence shown here is derived from an EMBL/GenBank/DDBJ whole genome shotgun (WGS) entry which is preliminary data.</text>
</comment>
<sequence length="1391" mass="158791">MDTFKLEFCFSSFIVVDLNRSSPSTTTNDMMVAEHSSPLNHIQSLSPSMAIVSTNVAASPSTTPTSPFFRTNCHSNQNRMDDQYQYSQQQQQQQQGWFLRHRQQQEQLMELSSSKRSHEEDVYEDLCYVTLSNNRDSNNTAIHNLNYQSSNSSIQSKRDYCLKELIETEKNYCEALQMIIDHFCQPLIRIVPVKHRNVIFSNLQSLSELHWKLYQDLYRTNHNGGQYPRSINNNSNNNIPAYPSNCSSPSVSTCSTSSSLSSSSAHPIQMHRTGTISSCFLSIRDRFLNYGQYCSNLPKAQQLLDELCGQDPVIEHWVGQCQQEANQGRFKLRDLLSLPMQRILKYHLLLGELIRNTSDQHEDFEGLRHAYDMMLDIGAYINEMKRDTETLEIINDVQRSIIDLSMPDDYQLKDYGRLIKDGEVRMRGPSTQDNDNGINVVHGNCSYNNRMTTRLKNRYIFVFDKVMLMCKTIRSLQYSYKEAIVLEEYKLEDMSTCSPISKLTKNWSSGWSLVHCRTKQPYTFFVKNEEIKRKWIEAIERAQDNVRPKQLNQTDHHLALATVAPATCCASCHKLLKGTWFQAYQCYVCNIALHKTCITTVRSCAQMMHQRQSSIDANQSSPSNDNKHDHHHHSVNSNRAEPPTPSKNKQRILAKAISAHYVDGQLPMEPNDTIVVYSTNGPFSYGLNLRLSEEGSFPNACITELMADSPSNASSSNIDSPTCSSVFRFCYDDQTVQQQQHHHQSNDSTTSMTQTLPRKLHQSNWIMPTSPLAVSTPALNKEDIFFANDNKSIMKTNQSSSSMNPAMIQDGNLRLFFGNGYNLEEYAWFAGSMDRDTAQTTLNPLPNGSFLVRISPKQKNSYAISINYKGLVNHMRVQVTYMNGIQPTILDSNAQTNQQQPQQHNLQPPDKPTHFYLSERRYFRTIVDLIRWYELNSLAESFNMVNTKLLLPYKKAYCNEILGDAIALYAFTGTSSAASSFLSLRKGDHITVLSRAAEDKGWWKGQIDDRLGYFPFKYVEPTSYSLKRLFDIQHETNQQYQQPSLQQDDSFGAMTTSTQMTDSSSTPTPSQLISPAKAIKLNRYRQLKLKVPINSTKKHRIKFGLDEFFSLNDDQQPQIELPTTNSQDRKPISLVFRSSSSPLSISHKQDHSLMANSIGSTSLLIENDSSKSSIGGYQLIEPLSPSIKKPTTTIPASIQEIVPLLIIPEIIPVPINSNQQPRLINHGNNAINQQQPNGETLKAIQHMIVAQDLSNFLYEPLLLASLTDQVIMEPSIINKNHYAGYENDPRQQQMWTRENQYLPTLSPSSSSISTSISYPKLTLENYQQMSQLKPQDLIIPTTWSTAIAMQNYQPQQQQPEQQYHYNDPIQQSQSQPQQVEIAFFDTYHHHY</sequence>
<feature type="domain" description="PH" evidence="13">
    <location>
        <begin position="417"/>
        <end position="544"/>
    </location>
</feature>
<dbReference type="PROSITE" id="PS00741">
    <property type="entry name" value="DH_1"/>
    <property type="match status" value="1"/>
</dbReference>
<name>A0ABQ8JR24_DERPT</name>
<dbReference type="InterPro" id="IPR037832">
    <property type="entry name" value="PH_Vav"/>
</dbReference>
<keyword evidence="1 9" id="KW-0728">SH3 domain</keyword>
<evidence type="ECO:0000256" key="1">
    <source>
        <dbReference type="ARBA" id="ARBA00022443"/>
    </source>
</evidence>
<evidence type="ECO:0000259" key="14">
    <source>
        <dbReference type="PROSITE" id="PS50010"/>
    </source>
</evidence>
<dbReference type="Gene3D" id="2.30.30.40">
    <property type="entry name" value="SH3 Domains"/>
    <property type="match status" value="1"/>
</dbReference>
<evidence type="ECO:0000256" key="2">
    <source>
        <dbReference type="ARBA" id="ARBA00022553"/>
    </source>
</evidence>
<gene>
    <name evidence="16" type="primary">VAV2</name>
    <name evidence="16" type="ORF">DERP_012720</name>
</gene>
<dbReference type="InterPro" id="IPR000980">
    <property type="entry name" value="SH2"/>
</dbReference>
<dbReference type="InterPro" id="IPR011993">
    <property type="entry name" value="PH-like_dom_sf"/>
</dbReference>
<keyword evidence="4" id="KW-0479">Metal-binding</keyword>
<dbReference type="InterPro" id="IPR002219">
    <property type="entry name" value="PKC_DAG/PE"/>
</dbReference>
<dbReference type="PROSITE" id="PS50002">
    <property type="entry name" value="SH3"/>
    <property type="match status" value="1"/>
</dbReference>
<dbReference type="PROSITE" id="PS50010">
    <property type="entry name" value="DH_2"/>
    <property type="match status" value="1"/>
</dbReference>
<evidence type="ECO:0000256" key="5">
    <source>
        <dbReference type="ARBA" id="ARBA00022737"/>
    </source>
</evidence>
<dbReference type="Gene3D" id="2.30.29.30">
    <property type="entry name" value="Pleckstrin-homology domain (PH domain)/Phosphotyrosine-binding domain (PTB)"/>
    <property type="match status" value="1"/>
</dbReference>
<dbReference type="SUPFAM" id="SSF50044">
    <property type="entry name" value="SH3-domain"/>
    <property type="match status" value="1"/>
</dbReference>
<proteinExistence type="predicted"/>
<dbReference type="SMART" id="SM00252">
    <property type="entry name" value="SH2"/>
    <property type="match status" value="1"/>
</dbReference>
<dbReference type="SMART" id="SM00109">
    <property type="entry name" value="C1"/>
    <property type="match status" value="1"/>
</dbReference>
<dbReference type="Pfam" id="PF00130">
    <property type="entry name" value="C1_1"/>
    <property type="match status" value="1"/>
</dbReference>
<evidence type="ECO:0000313" key="17">
    <source>
        <dbReference type="Proteomes" id="UP000887458"/>
    </source>
</evidence>
<evidence type="ECO:0000259" key="12">
    <source>
        <dbReference type="PROSITE" id="PS50002"/>
    </source>
</evidence>
<evidence type="ECO:0000256" key="4">
    <source>
        <dbReference type="ARBA" id="ARBA00022723"/>
    </source>
</evidence>
<dbReference type="InterPro" id="IPR001331">
    <property type="entry name" value="GDS_CDC24_CS"/>
</dbReference>
<dbReference type="SMART" id="SM00326">
    <property type="entry name" value="SH3"/>
    <property type="match status" value="2"/>
</dbReference>